<dbReference type="Gene3D" id="1.10.533.10">
    <property type="entry name" value="Death Domain, Fas"/>
    <property type="match status" value="1"/>
</dbReference>
<dbReference type="Proteomes" id="UP000009022">
    <property type="component" value="Unassembled WGS sequence"/>
</dbReference>
<dbReference type="PROSITE" id="PS50017">
    <property type="entry name" value="DEATH_DOMAIN"/>
    <property type="match status" value="1"/>
</dbReference>
<proteinExistence type="predicted"/>
<dbReference type="PhylomeDB" id="B3SCR5"/>
<dbReference type="PANTHER" id="PTHR15077:SF10">
    <property type="entry name" value="FAS-ASSOCIATED DEATH DOMAIN PROTEIN"/>
    <property type="match status" value="1"/>
</dbReference>
<dbReference type="RefSeq" id="XP_002118034.1">
    <property type="nucleotide sequence ID" value="XM_002117998.1"/>
</dbReference>
<dbReference type="InterPro" id="IPR000488">
    <property type="entry name" value="Death_dom"/>
</dbReference>
<dbReference type="SUPFAM" id="SSF47986">
    <property type="entry name" value="DEATH domain"/>
    <property type="match status" value="1"/>
</dbReference>
<dbReference type="InParanoid" id="B3SCR5"/>
<dbReference type="CTD" id="6759247"/>
<dbReference type="EMBL" id="DS985272">
    <property type="protein sequence ID" value="EDV19517.1"/>
    <property type="molecule type" value="Genomic_DNA"/>
</dbReference>
<name>B3SCR5_TRIAD</name>
<dbReference type="CDD" id="cd01670">
    <property type="entry name" value="Death"/>
    <property type="match status" value="1"/>
</dbReference>
<reference evidence="3 4" key="1">
    <citation type="journal article" date="2008" name="Nature">
        <title>The Trichoplax genome and the nature of placozoans.</title>
        <authorList>
            <person name="Srivastava M."/>
            <person name="Begovic E."/>
            <person name="Chapman J."/>
            <person name="Putnam N.H."/>
            <person name="Hellsten U."/>
            <person name="Kawashima T."/>
            <person name="Kuo A."/>
            <person name="Mitros T."/>
            <person name="Salamov A."/>
            <person name="Carpenter M.L."/>
            <person name="Signorovitch A.Y."/>
            <person name="Moreno M.A."/>
            <person name="Kamm K."/>
            <person name="Grimwood J."/>
            <person name="Schmutz J."/>
            <person name="Shapiro H."/>
            <person name="Grigoriev I.V."/>
            <person name="Buss L.W."/>
            <person name="Schierwater B."/>
            <person name="Dellaporta S.L."/>
            <person name="Rokhsar D.S."/>
        </authorList>
    </citation>
    <scope>NUCLEOTIDE SEQUENCE [LARGE SCALE GENOMIC DNA]</scope>
    <source>
        <strain evidence="3 4">Grell-BS-1999</strain>
    </source>
</reference>
<dbReference type="Pfam" id="PF00531">
    <property type="entry name" value="Death"/>
    <property type="match status" value="1"/>
</dbReference>
<evidence type="ECO:0000313" key="3">
    <source>
        <dbReference type="EMBL" id="EDV19517.1"/>
    </source>
</evidence>
<dbReference type="KEGG" id="tad:TRIADDRAFT_62070"/>
<keyword evidence="4" id="KW-1185">Reference proteome</keyword>
<protein>
    <recommendedName>
        <fullName evidence="2">Death domain-containing protein</fullName>
    </recommendedName>
</protein>
<dbReference type="InterPro" id="IPR016729">
    <property type="entry name" value="FADD"/>
</dbReference>
<organism evidence="3 4">
    <name type="scientific">Trichoplax adhaerens</name>
    <name type="common">Trichoplax reptans</name>
    <dbReference type="NCBI Taxonomy" id="10228"/>
    <lineage>
        <taxon>Eukaryota</taxon>
        <taxon>Metazoa</taxon>
        <taxon>Placozoa</taxon>
        <taxon>Uniplacotomia</taxon>
        <taxon>Trichoplacea</taxon>
        <taxon>Trichoplacidae</taxon>
        <taxon>Trichoplax</taxon>
    </lineage>
</organism>
<dbReference type="AlphaFoldDB" id="B3SCR5"/>
<feature type="compositionally biased region" description="Low complexity" evidence="1">
    <location>
        <begin position="46"/>
        <end position="74"/>
    </location>
</feature>
<dbReference type="GO" id="GO:0007165">
    <property type="term" value="P:signal transduction"/>
    <property type="evidence" value="ECO:0007669"/>
    <property type="project" value="InterPro"/>
</dbReference>
<feature type="region of interest" description="Disordered" evidence="1">
    <location>
        <begin position="16"/>
        <end position="75"/>
    </location>
</feature>
<dbReference type="InterPro" id="IPR011029">
    <property type="entry name" value="DEATH-like_dom_sf"/>
</dbReference>
<feature type="domain" description="Death" evidence="2">
    <location>
        <begin position="104"/>
        <end position="172"/>
    </location>
</feature>
<dbReference type="PANTHER" id="PTHR15077">
    <property type="entry name" value="FAS-ASSOCIATING DEATH DOMAIN-CONTAINING PROTEIN FADD"/>
    <property type="match status" value="1"/>
</dbReference>
<gene>
    <name evidence="3" type="ORF">TRIADDRAFT_62070</name>
</gene>
<accession>B3SCR5</accession>
<evidence type="ECO:0000313" key="4">
    <source>
        <dbReference type="Proteomes" id="UP000009022"/>
    </source>
</evidence>
<sequence>MLRYYNAQAPFNKRRVSLTEDEDTRARSKKRRVISKGDEGNQDELQTQIQTQNTRQDNNQQSYHQPQQVQQKHQIPITSSRQEELFRTYFDMIATKLPISKLFQLGISLHLTYNEINEIVSSTKIDSDYEKKYRVLELWKQKKGQDADHKEVISALRKVGVNDIADQIELILKE</sequence>
<dbReference type="HOGENOM" id="CLU_1542067_0_0_1"/>
<dbReference type="GeneID" id="6759247"/>
<evidence type="ECO:0000256" key="1">
    <source>
        <dbReference type="SAM" id="MobiDB-lite"/>
    </source>
</evidence>
<evidence type="ECO:0000259" key="2">
    <source>
        <dbReference type="PROSITE" id="PS50017"/>
    </source>
</evidence>